<keyword evidence="1" id="KW-0813">Transport</keyword>
<evidence type="ECO:0000256" key="1">
    <source>
        <dbReference type="ARBA" id="ARBA00022448"/>
    </source>
</evidence>
<dbReference type="PANTHER" id="PTHR43790:SF3">
    <property type="entry name" value="D-ALLOSE IMPORT ATP-BINDING PROTEIN ALSA-RELATED"/>
    <property type="match status" value="1"/>
</dbReference>
<evidence type="ECO:0000256" key="4">
    <source>
        <dbReference type="ARBA" id="ARBA00022737"/>
    </source>
</evidence>
<dbReference type="PROSITE" id="PS00211">
    <property type="entry name" value="ABC_TRANSPORTER_1"/>
    <property type="match status" value="1"/>
</dbReference>
<keyword evidence="7" id="KW-1278">Translocase</keyword>
<dbReference type="GO" id="GO:0005524">
    <property type="term" value="F:ATP binding"/>
    <property type="evidence" value="ECO:0007669"/>
    <property type="project" value="UniProtKB-KW"/>
</dbReference>
<keyword evidence="2" id="KW-1003">Cell membrane</keyword>
<dbReference type="RefSeq" id="WP_109710881.1">
    <property type="nucleotide sequence ID" value="NZ_QGDS01000005.1"/>
</dbReference>
<evidence type="ECO:0000259" key="9">
    <source>
        <dbReference type="PROSITE" id="PS50893"/>
    </source>
</evidence>
<keyword evidence="6 10" id="KW-0067">ATP-binding</keyword>
<dbReference type="InterPro" id="IPR050107">
    <property type="entry name" value="ABC_carbohydrate_import_ATPase"/>
</dbReference>
<accession>A0A315ZWS0</accession>
<dbReference type="EMBL" id="UHJJ01000005">
    <property type="protein sequence ID" value="SUQ14207.1"/>
    <property type="molecule type" value="Genomic_DNA"/>
</dbReference>
<dbReference type="SUPFAM" id="SSF52540">
    <property type="entry name" value="P-loop containing nucleoside triphosphate hydrolases"/>
    <property type="match status" value="2"/>
</dbReference>
<evidence type="ECO:0000256" key="6">
    <source>
        <dbReference type="ARBA" id="ARBA00022840"/>
    </source>
</evidence>
<evidence type="ECO:0000256" key="2">
    <source>
        <dbReference type="ARBA" id="ARBA00022475"/>
    </source>
</evidence>
<dbReference type="InterPro" id="IPR003439">
    <property type="entry name" value="ABC_transporter-like_ATP-bd"/>
</dbReference>
<evidence type="ECO:0000313" key="10">
    <source>
        <dbReference type="EMBL" id="SUQ14207.1"/>
    </source>
</evidence>
<dbReference type="Gene3D" id="3.40.50.300">
    <property type="entry name" value="P-loop containing nucleotide triphosphate hydrolases"/>
    <property type="match status" value="2"/>
</dbReference>
<dbReference type="OrthoDB" id="501320at2"/>
<dbReference type="Pfam" id="PF00005">
    <property type="entry name" value="ABC_tran"/>
    <property type="match status" value="2"/>
</dbReference>
<dbReference type="PANTHER" id="PTHR43790">
    <property type="entry name" value="CARBOHYDRATE TRANSPORT ATP-BINDING PROTEIN MG119-RELATED"/>
    <property type="match status" value="1"/>
</dbReference>
<dbReference type="PROSITE" id="PS50893">
    <property type="entry name" value="ABC_TRANSPORTER_2"/>
    <property type="match status" value="2"/>
</dbReference>
<keyword evidence="4" id="KW-0677">Repeat</keyword>
<organism evidence="10 11">
    <name type="scientific">Faecalicatena contorta</name>
    <dbReference type="NCBI Taxonomy" id="39482"/>
    <lineage>
        <taxon>Bacteria</taxon>
        <taxon>Bacillati</taxon>
        <taxon>Bacillota</taxon>
        <taxon>Clostridia</taxon>
        <taxon>Lachnospirales</taxon>
        <taxon>Lachnospiraceae</taxon>
        <taxon>Faecalicatena</taxon>
    </lineage>
</organism>
<evidence type="ECO:0000256" key="5">
    <source>
        <dbReference type="ARBA" id="ARBA00022741"/>
    </source>
</evidence>
<dbReference type="InterPro" id="IPR003593">
    <property type="entry name" value="AAA+_ATPase"/>
</dbReference>
<evidence type="ECO:0000256" key="7">
    <source>
        <dbReference type="ARBA" id="ARBA00022967"/>
    </source>
</evidence>
<dbReference type="SMART" id="SM00382">
    <property type="entry name" value="AAA"/>
    <property type="match status" value="2"/>
</dbReference>
<sequence>MGEIVLKVENINKRFGATQALKDVSFAVEKGTIHSLLGRNGAGKSTVVNIIAGIYRQNDGTVTLEGKDVTPYSVFERQNMGIKLVPQHASIVPELTVGENIFVGIWPEKKGFVDWKALYKMAEAELKKYGLEVDPKEKVKNLNAVDQRKVNIVRAMHGGAKVIILDEPTTALSTKERAELFVFVNELKARGTSFIFISHYLQEVVELSDDVTVIRDGCSFTGMDEDGLHEEKLANLIAGEEVELIRRQRTADDNQRNLLVEVDRISGSILKDVSVNLYKGEITGVVGFPGSGAREFLRTLFGLEKVRSGKIIVKDSGVMLAKSPWNAIKNGISYVSNDRHKEGIVDLMTIEENISLPLLYSMLKGRFGFVDKNKSKGISRDYFDLFHIKANAIYDKLSSLSGGNQQKVVVAKAVSSSPKLLMLDEPTIGIDIKSREEIIENVIKIVEEKQTSVLYLTNDFDELVRAVDRILFFNEGKLVKDVRNENLTHDDIISIRDSLADEPAII</sequence>
<evidence type="ECO:0000256" key="3">
    <source>
        <dbReference type="ARBA" id="ARBA00022597"/>
    </source>
</evidence>
<dbReference type="AlphaFoldDB" id="A0A315ZWS0"/>
<keyword evidence="3 10" id="KW-0762">Sugar transport</keyword>
<dbReference type="CDD" id="cd03215">
    <property type="entry name" value="ABC_Carb_Monos_II"/>
    <property type="match status" value="1"/>
</dbReference>
<reference evidence="11" key="1">
    <citation type="submission" date="2017-07" db="EMBL/GenBank/DDBJ databases">
        <authorList>
            <person name="Varghese N."/>
            <person name="Submissions S."/>
        </authorList>
    </citation>
    <scope>NUCLEOTIDE SEQUENCE [LARGE SCALE GENOMIC DNA]</scope>
    <source>
        <strain evidence="11">NLAE-zl-C134</strain>
    </source>
</reference>
<feature type="domain" description="ABC transporter" evidence="9">
    <location>
        <begin position="6"/>
        <end position="241"/>
    </location>
</feature>
<dbReference type="InterPro" id="IPR017871">
    <property type="entry name" value="ABC_transporter-like_CS"/>
</dbReference>
<feature type="domain" description="ABC transporter" evidence="9">
    <location>
        <begin position="248"/>
        <end position="500"/>
    </location>
</feature>
<dbReference type="CDD" id="cd03216">
    <property type="entry name" value="ABC_Carb_Monos_I"/>
    <property type="match status" value="1"/>
</dbReference>
<evidence type="ECO:0000256" key="8">
    <source>
        <dbReference type="ARBA" id="ARBA00023136"/>
    </source>
</evidence>
<dbReference type="InterPro" id="IPR027417">
    <property type="entry name" value="P-loop_NTPase"/>
</dbReference>
<protein>
    <submittedName>
        <fullName evidence="10">Simple sugar transport system ATP-binding protein/ribose transport system ATP-binding protein/rhamnose transport system ATP-binding protein</fullName>
    </submittedName>
</protein>
<dbReference type="GO" id="GO:0016887">
    <property type="term" value="F:ATP hydrolysis activity"/>
    <property type="evidence" value="ECO:0007669"/>
    <property type="project" value="InterPro"/>
</dbReference>
<keyword evidence="8" id="KW-0472">Membrane</keyword>
<dbReference type="Proteomes" id="UP000254051">
    <property type="component" value="Unassembled WGS sequence"/>
</dbReference>
<keyword evidence="5" id="KW-0547">Nucleotide-binding</keyword>
<name>A0A315ZWS0_9FIRM</name>
<keyword evidence="11" id="KW-1185">Reference proteome</keyword>
<proteinExistence type="predicted"/>
<gene>
    <name evidence="10" type="ORF">SAMN05216529_105182</name>
</gene>
<evidence type="ECO:0000313" key="11">
    <source>
        <dbReference type="Proteomes" id="UP000254051"/>
    </source>
</evidence>